<dbReference type="Proteomes" id="UP000007800">
    <property type="component" value="Unassembled WGS sequence"/>
</dbReference>
<sequence length="208" mass="24283">MSVQPPRNTRFIGLAIDGGLPPSETSDIYHMHDPLIERTYPIIRGFIAGRIPPWSFADRLREVGVPECIFATREFQLLLQREYEVDCLPFNTVRLVLKRLIKACRDKRFRARHGDRFDDTRDEATSTDDRMFSRTVSKLEESAVQTDGMDLTRVHGTPLEHRVGLSPEKRLQYLPLNERQCYLRDEQQRETSKGGDSETWTRPRSQRH</sequence>
<gene>
    <name evidence="2" type="ORF">Pmar_PMAR006634</name>
</gene>
<protein>
    <submittedName>
        <fullName evidence="2">Uncharacterized protein</fullName>
    </submittedName>
</protein>
<reference evidence="2 3" key="1">
    <citation type="submission" date="2008-07" db="EMBL/GenBank/DDBJ databases">
        <authorList>
            <person name="El-Sayed N."/>
            <person name="Caler E."/>
            <person name="Inman J."/>
            <person name="Amedeo P."/>
            <person name="Hass B."/>
            <person name="Wortman J."/>
        </authorList>
    </citation>
    <scope>NUCLEOTIDE SEQUENCE [LARGE SCALE GENOMIC DNA]</scope>
    <source>
        <strain evidence="3">ATCC 50983 / TXsc</strain>
    </source>
</reference>
<proteinExistence type="predicted"/>
<accession>C5LLU0</accession>
<feature type="compositionally biased region" description="Basic and acidic residues" evidence="1">
    <location>
        <begin position="183"/>
        <end position="201"/>
    </location>
</feature>
<keyword evidence="3" id="KW-1185">Reference proteome</keyword>
<dbReference type="OMA" id="GVPECIF"/>
<dbReference type="EMBL" id="GG683299">
    <property type="protein sequence ID" value="EER02312.1"/>
    <property type="molecule type" value="Genomic_DNA"/>
</dbReference>
<feature type="region of interest" description="Disordered" evidence="1">
    <location>
        <begin position="183"/>
        <end position="208"/>
    </location>
</feature>
<dbReference type="AlphaFoldDB" id="C5LLU0"/>
<dbReference type="GeneID" id="9055380"/>
<evidence type="ECO:0000256" key="1">
    <source>
        <dbReference type="SAM" id="MobiDB-lite"/>
    </source>
</evidence>
<dbReference type="OrthoDB" id="10339720at2759"/>
<dbReference type="InParanoid" id="C5LLU0"/>
<dbReference type="RefSeq" id="XP_002769594.1">
    <property type="nucleotide sequence ID" value="XM_002769548.1"/>
</dbReference>
<evidence type="ECO:0000313" key="2">
    <source>
        <dbReference type="EMBL" id="EER02312.1"/>
    </source>
</evidence>
<name>C5LLU0_PERM5</name>
<evidence type="ECO:0000313" key="3">
    <source>
        <dbReference type="Proteomes" id="UP000007800"/>
    </source>
</evidence>
<organism evidence="3">
    <name type="scientific">Perkinsus marinus (strain ATCC 50983 / TXsc)</name>
    <dbReference type="NCBI Taxonomy" id="423536"/>
    <lineage>
        <taxon>Eukaryota</taxon>
        <taxon>Sar</taxon>
        <taxon>Alveolata</taxon>
        <taxon>Perkinsozoa</taxon>
        <taxon>Perkinsea</taxon>
        <taxon>Perkinsida</taxon>
        <taxon>Perkinsidae</taxon>
        <taxon>Perkinsus</taxon>
    </lineage>
</organism>